<proteinExistence type="predicted"/>
<feature type="transmembrane region" description="Helical" evidence="1">
    <location>
        <begin position="43"/>
        <end position="61"/>
    </location>
</feature>
<dbReference type="Proteomes" id="UP000678281">
    <property type="component" value="Unassembled WGS sequence"/>
</dbReference>
<gene>
    <name evidence="2" type="ORF">KD146_12630</name>
</gene>
<keyword evidence="1" id="KW-0812">Transmembrane</keyword>
<dbReference type="EMBL" id="JAGXTP010000001">
    <property type="protein sequence ID" value="MBS3849544.1"/>
    <property type="molecule type" value="Genomic_DNA"/>
</dbReference>
<organism evidence="2 3">
    <name type="scientific">Devosia litorisediminis</name>
    <dbReference type="NCBI Taxonomy" id="2829817"/>
    <lineage>
        <taxon>Bacteria</taxon>
        <taxon>Pseudomonadati</taxon>
        <taxon>Pseudomonadota</taxon>
        <taxon>Alphaproteobacteria</taxon>
        <taxon>Hyphomicrobiales</taxon>
        <taxon>Devosiaceae</taxon>
        <taxon>Devosia</taxon>
    </lineage>
</organism>
<dbReference type="InterPro" id="IPR018750">
    <property type="entry name" value="DUF2306_membrane"/>
</dbReference>
<dbReference type="AlphaFoldDB" id="A0A942EE29"/>
<dbReference type="Pfam" id="PF10067">
    <property type="entry name" value="DUF2306"/>
    <property type="match status" value="1"/>
</dbReference>
<sequence length="79" mass="8439">MGDNDSGPLAACGFGFLAISRLVTTGLGIRHAMAGDQATHRQWMTRSIALTLAAVTLRLYLPIPLLFELNYSAAYTAIA</sequence>
<keyword evidence="1" id="KW-0472">Membrane</keyword>
<reference evidence="2" key="1">
    <citation type="submission" date="2021-04" db="EMBL/GenBank/DDBJ databases">
        <title>Devosia litorisediminis sp. nov., isolated from a sand dune.</title>
        <authorList>
            <person name="Park S."/>
            <person name="Yoon J.-H."/>
        </authorList>
    </citation>
    <scope>NUCLEOTIDE SEQUENCE</scope>
    <source>
        <strain evidence="2">BSSL-BM10</strain>
    </source>
</reference>
<comment type="caution">
    <text evidence="2">The sequence shown here is derived from an EMBL/GenBank/DDBJ whole genome shotgun (WGS) entry which is preliminary data.</text>
</comment>
<keyword evidence="1" id="KW-1133">Transmembrane helix</keyword>
<name>A0A942EE29_9HYPH</name>
<protein>
    <submittedName>
        <fullName evidence="2">DUF2306 domain-containing protein</fullName>
    </submittedName>
</protein>
<evidence type="ECO:0000313" key="2">
    <source>
        <dbReference type="EMBL" id="MBS3849544.1"/>
    </source>
</evidence>
<keyword evidence="3" id="KW-1185">Reference proteome</keyword>
<accession>A0A942EE29</accession>
<evidence type="ECO:0000256" key="1">
    <source>
        <dbReference type="SAM" id="Phobius"/>
    </source>
</evidence>
<dbReference type="RefSeq" id="WP_212659009.1">
    <property type="nucleotide sequence ID" value="NZ_JAGXTP010000001.1"/>
</dbReference>
<evidence type="ECO:0000313" key="3">
    <source>
        <dbReference type="Proteomes" id="UP000678281"/>
    </source>
</evidence>
<feature type="transmembrane region" description="Helical" evidence="1">
    <location>
        <begin position="6"/>
        <end position="23"/>
    </location>
</feature>